<evidence type="ECO:0000256" key="5">
    <source>
        <dbReference type="ARBA" id="ARBA00022692"/>
    </source>
</evidence>
<evidence type="ECO:0000259" key="10">
    <source>
        <dbReference type="PROSITE" id="PS50885"/>
    </source>
</evidence>
<dbReference type="GO" id="GO:0016301">
    <property type="term" value="F:kinase activity"/>
    <property type="evidence" value="ECO:0007669"/>
    <property type="project" value="UniProtKB-KW"/>
</dbReference>
<evidence type="ECO:0000256" key="3">
    <source>
        <dbReference type="ARBA" id="ARBA00022553"/>
    </source>
</evidence>
<dbReference type="CDD" id="cd12912">
    <property type="entry name" value="PDC2_MCP_like"/>
    <property type="match status" value="1"/>
</dbReference>
<dbReference type="InterPro" id="IPR003660">
    <property type="entry name" value="HAMP_dom"/>
</dbReference>
<dbReference type="Proteomes" id="UP001158045">
    <property type="component" value="Unassembled WGS sequence"/>
</dbReference>
<name>A0ABT6N7Z7_9FIRM</name>
<comment type="subcellular location">
    <subcellularLocation>
        <location evidence="1">Cell membrane</location>
        <topology evidence="1">Multi-pass membrane protein</topology>
    </subcellularLocation>
</comment>
<gene>
    <name evidence="11" type="ORF">QE109_00090</name>
</gene>
<dbReference type="Gene3D" id="6.10.340.10">
    <property type="match status" value="1"/>
</dbReference>
<dbReference type="RefSeq" id="WP_281092320.1">
    <property type="nucleotide sequence ID" value="NZ_JARYZI010000001.1"/>
</dbReference>
<dbReference type="Pfam" id="PF02743">
    <property type="entry name" value="dCache_1"/>
    <property type="match status" value="1"/>
</dbReference>
<dbReference type="Pfam" id="PF06580">
    <property type="entry name" value="His_kinase"/>
    <property type="match status" value="1"/>
</dbReference>
<dbReference type="SMART" id="SM00304">
    <property type="entry name" value="HAMP"/>
    <property type="match status" value="1"/>
</dbReference>
<dbReference type="InterPro" id="IPR010559">
    <property type="entry name" value="Sig_transdc_His_kin_internal"/>
</dbReference>
<dbReference type="InterPro" id="IPR033479">
    <property type="entry name" value="dCache_1"/>
</dbReference>
<accession>A0ABT6N7Z7</accession>
<dbReference type="CDD" id="cd06225">
    <property type="entry name" value="HAMP"/>
    <property type="match status" value="1"/>
</dbReference>
<dbReference type="SUPFAM" id="SSF55874">
    <property type="entry name" value="ATPase domain of HSP90 chaperone/DNA topoisomerase II/histidine kinase"/>
    <property type="match status" value="1"/>
</dbReference>
<reference evidence="11 12" key="1">
    <citation type="submission" date="2023-04" db="EMBL/GenBank/DDBJ databases">
        <title>Fusibacter bizertensis strain WBS, isolated from littoral bottom sediments of the Arctic seas - biochemical and genomic analysis.</title>
        <authorList>
            <person name="Brioukhanov A.L."/>
        </authorList>
    </citation>
    <scope>NUCLEOTIDE SEQUENCE [LARGE SCALE GENOMIC DNA]</scope>
    <source>
        <strain evidence="11 12">WBS</strain>
    </source>
</reference>
<feature type="transmembrane region" description="Helical" evidence="9">
    <location>
        <begin position="293"/>
        <end position="314"/>
    </location>
</feature>
<dbReference type="InterPro" id="IPR003594">
    <property type="entry name" value="HATPase_dom"/>
</dbReference>
<keyword evidence="4" id="KW-0808">Transferase</keyword>
<evidence type="ECO:0000256" key="9">
    <source>
        <dbReference type="SAM" id="Phobius"/>
    </source>
</evidence>
<organism evidence="11 12">
    <name type="scientific">Fusibacter bizertensis</name>
    <dbReference type="NCBI Taxonomy" id="1488331"/>
    <lineage>
        <taxon>Bacteria</taxon>
        <taxon>Bacillati</taxon>
        <taxon>Bacillota</taxon>
        <taxon>Clostridia</taxon>
        <taxon>Eubacteriales</taxon>
        <taxon>Eubacteriales Family XII. Incertae Sedis</taxon>
        <taxon>Fusibacter</taxon>
    </lineage>
</organism>
<dbReference type="Pfam" id="PF00672">
    <property type="entry name" value="HAMP"/>
    <property type="match status" value="1"/>
</dbReference>
<keyword evidence="12" id="KW-1185">Reference proteome</keyword>
<feature type="domain" description="HAMP" evidence="10">
    <location>
        <begin position="314"/>
        <end position="366"/>
    </location>
</feature>
<dbReference type="Pfam" id="PF02518">
    <property type="entry name" value="HATPase_c"/>
    <property type="match status" value="1"/>
</dbReference>
<dbReference type="PANTHER" id="PTHR34220">
    <property type="entry name" value="SENSOR HISTIDINE KINASE YPDA"/>
    <property type="match status" value="1"/>
</dbReference>
<keyword evidence="8 9" id="KW-0472">Membrane</keyword>
<feature type="transmembrane region" description="Helical" evidence="9">
    <location>
        <begin position="12"/>
        <end position="33"/>
    </location>
</feature>
<dbReference type="SUPFAM" id="SSF158472">
    <property type="entry name" value="HAMP domain-like"/>
    <property type="match status" value="1"/>
</dbReference>
<evidence type="ECO:0000256" key="6">
    <source>
        <dbReference type="ARBA" id="ARBA00022777"/>
    </source>
</evidence>
<dbReference type="Gene3D" id="3.30.565.10">
    <property type="entry name" value="Histidine kinase-like ATPase, C-terminal domain"/>
    <property type="match status" value="1"/>
</dbReference>
<evidence type="ECO:0000256" key="1">
    <source>
        <dbReference type="ARBA" id="ARBA00004651"/>
    </source>
</evidence>
<dbReference type="InterPro" id="IPR050640">
    <property type="entry name" value="Bact_2-comp_sensor_kinase"/>
</dbReference>
<keyword evidence="2" id="KW-1003">Cell membrane</keyword>
<sequence length="590" mass="66865">MRKIKFYNSLRFQLIIIVVFFIIIPVLVLFTLLSNTVKDTFNEKYSAVAQQSITETGGKINYLLSDIEDYTTTILANRTFLDMVSNNKTPDSDINEILRGFLASRNDIDGISLINTKSTYSIGTNKTTPLISIQQMLSESNDSRPVWLSTVKQNIKILSGISTRYYFSIARNIIDFNTLENYGTLDVDIEEVLLEQAYENLIADDGEVFIIDANGTIVSHPDKSKIGKTIDTSPYYQELKLAKLIKTSGNIPFYEDGQEEIAFYSELETNGWHIIKTISKNDLYAEITQIQSFFLIGAGIYATLMLMFILGLSFQYTEPMLKIIHDLKRVEKGDLTVRTKVNTTNEISELSDSINNMIGEMELLIDKLVTEERNKREVELEALHAQINPHFLYNTLNTIKWMAKIQGANSVSNAIVALVKLLRISINISSDFITLKEEMEYIQNYVVIQKLRFNEDFEIDYQIPDELMDLLLPKLILQPIIENSIIYGMENAEKLAIIIESFIEDNNTDYTIRIVDNGPGIPEEVLSQISKDINVGSKFSKAGLNNISQRIKLFCGEQYGLEILTSEGNGTTVLVRLPIKRLDEIGGSNV</sequence>
<evidence type="ECO:0000256" key="4">
    <source>
        <dbReference type="ARBA" id="ARBA00022679"/>
    </source>
</evidence>
<keyword evidence="5 9" id="KW-0812">Transmembrane</keyword>
<evidence type="ECO:0000256" key="7">
    <source>
        <dbReference type="ARBA" id="ARBA00022989"/>
    </source>
</evidence>
<evidence type="ECO:0000313" key="12">
    <source>
        <dbReference type="Proteomes" id="UP001158045"/>
    </source>
</evidence>
<keyword evidence="6 11" id="KW-0418">Kinase</keyword>
<dbReference type="SMART" id="SM00387">
    <property type="entry name" value="HATPase_c"/>
    <property type="match status" value="1"/>
</dbReference>
<evidence type="ECO:0000313" key="11">
    <source>
        <dbReference type="EMBL" id="MDH8676518.1"/>
    </source>
</evidence>
<dbReference type="PANTHER" id="PTHR34220:SF7">
    <property type="entry name" value="SENSOR HISTIDINE KINASE YPDA"/>
    <property type="match status" value="1"/>
</dbReference>
<keyword evidence="3" id="KW-0597">Phosphoprotein</keyword>
<proteinExistence type="predicted"/>
<dbReference type="EMBL" id="JARYZI010000001">
    <property type="protein sequence ID" value="MDH8676518.1"/>
    <property type="molecule type" value="Genomic_DNA"/>
</dbReference>
<evidence type="ECO:0000256" key="8">
    <source>
        <dbReference type="ARBA" id="ARBA00023136"/>
    </source>
</evidence>
<protein>
    <submittedName>
        <fullName evidence="11">Sensor histidine kinase</fullName>
    </submittedName>
</protein>
<dbReference type="Gene3D" id="3.30.450.20">
    <property type="entry name" value="PAS domain"/>
    <property type="match status" value="1"/>
</dbReference>
<dbReference type="InterPro" id="IPR036890">
    <property type="entry name" value="HATPase_C_sf"/>
</dbReference>
<dbReference type="PROSITE" id="PS50885">
    <property type="entry name" value="HAMP"/>
    <property type="match status" value="1"/>
</dbReference>
<evidence type="ECO:0000256" key="2">
    <source>
        <dbReference type="ARBA" id="ARBA00022475"/>
    </source>
</evidence>
<keyword evidence="7 9" id="KW-1133">Transmembrane helix</keyword>
<comment type="caution">
    <text evidence="11">The sequence shown here is derived from an EMBL/GenBank/DDBJ whole genome shotgun (WGS) entry which is preliminary data.</text>
</comment>